<dbReference type="GO" id="GO:0005737">
    <property type="term" value="C:cytoplasm"/>
    <property type="evidence" value="ECO:0007669"/>
    <property type="project" value="UniProtKB-SubCell"/>
</dbReference>
<dbReference type="InterPro" id="IPR016195">
    <property type="entry name" value="Pol/histidinol_Pase-like"/>
</dbReference>
<dbReference type="Gene3D" id="1.10.150.870">
    <property type="match status" value="1"/>
</dbReference>
<accession>A0A9D1A0S4</accession>
<comment type="catalytic activity">
    <reaction evidence="9">
        <text>DNA(n) + a 2'-deoxyribonucleoside 5'-triphosphate = DNA(n+1) + diphosphate</text>
        <dbReference type="Rhea" id="RHEA:22508"/>
        <dbReference type="Rhea" id="RHEA-COMP:17339"/>
        <dbReference type="Rhea" id="RHEA-COMP:17340"/>
        <dbReference type="ChEBI" id="CHEBI:33019"/>
        <dbReference type="ChEBI" id="CHEBI:61560"/>
        <dbReference type="ChEBI" id="CHEBI:173112"/>
        <dbReference type="EC" id="2.7.7.7"/>
    </reaction>
</comment>
<evidence type="ECO:0000256" key="2">
    <source>
        <dbReference type="ARBA" id="ARBA00009496"/>
    </source>
</evidence>
<dbReference type="SUPFAM" id="SSF89550">
    <property type="entry name" value="PHP domain-like"/>
    <property type="match status" value="1"/>
</dbReference>
<dbReference type="Pfam" id="PF14579">
    <property type="entry name" value="HHH_6"/>
    <property type="match status" value="1"/>
</dbReference>
<dbReference type="SUPFAM" id="SSF160975">
    <property type="entry name" value="AF1531-like"/>
    <property type="match status" value="1"/>
</dbReference>
<dbReference type="InterPro" id="IPR004365">
    <property type="entry name" value="NA-bd_OB_tRNA"/>
</dbReference>
<proteinExistence type="inferred from homology"/>
<dbReference type="PANTHER" id="PTHR32294:SF0">
    <property type="entry name" value="DNA POLYMERASE III SUBUNIT ALPHA"/>
    <property type="match status" value="1"/>
</dbReference>
<evidence type="ECO:0000256" key="7">
    <source>
        <dbReference type="ARBA" id="ARBA00022705"/>
    </source>
</evidence>
<dbReference type="PANTHER" id="PTHR32294">
    <property type="entry name" value="DNA POLYMERASE III SUBUNIT ALPHA"/>
    <property type="match status" value="1"/>
</dbReference>
<dbReference type="Gene3D" id="1.10.10.1600">
    <property type="entry name" value="Bacterial DNA polymerase III alpha subunit, thumb domain"/>
    <property type="match status" value="1"/>
</dbReference>
<evidence type="ECO:0000256" key="3">
    <source>
        <dbReference type="ARBA" id="ARBA00012417"/>
    </source>
</evidence>
<dbReference type="GO" id="GO:0003887">
    <property type="term" value="F:DNA-directed DNA polymerase activity"/>
    <property type="evidence" value="ECO:0007669"/>
    <property type="project" value="UniProtKB-KW"/>
</dbReference>
<dbReference type="GO" id="GO:0008408">
    <property type="term" value="F:3'-5' exonuclease activity"/>
    <property type="evidence" value="ECO:0007669"/>
    <property type="project" value="InterPro"/>
</dbReference>
<evidence type="ECO:0000256" key="5">
    <source>
        <dbReference type="ARBA" id="ARBA00022679"/>
    </source>
</evidence>
<evidence type="ECO:0000256" key="4">
    <source>
        <dbReference type="ARBA" id="ARBA00019114"/>
    </source>
</evidence>
<evidence type="ECO:0000256" key="9">
    <source>
        <dbReference type="ARBA" id="ARBA00049244"/>
    </source>
</evidence>
<dbReference type="Gene3D" id="2.40.50.140">
    <property type="entry name" value="Nucleic acid-binding proteins"/>
    <property type="match status" value="1"/>
</dbReference>
<keyword evidence="7" id="KW-0235">DNA replication</keyword>
<reference evidence="11" key="2">
    <citation type="journal article" date="2021" name="PeerJ">
        <title>Extensive microbial diversity within the chicken gut microbiome revealed by metagenomics and culture.</title>
        <authorList>
            <person name="Gilroy R."/>
            <person name="Ravi A."/>
            <person name="Getino M."/>
            <person name="Pursley I."/>
            <person name="Horton D.L."/>
            <person name="Alikhan N.F."/>
            <person name="Baker D."/>
            <person name="Gharbi K."/>
            <person name="Hall N."/>
            <person name="Watson M."/>
            <person name="Adriaenssens E.M."/>
            <person name="Foster-Nyarko E."/>
            <person name="Jarju S."/>
            <person name="Secka A."/>
            <person name="Antonio M."/>
            <person name="Oren A."/>
            <person name="Chaudhuri R.R."/>
            <person name="La Ragione R."/>
            <person name="Hildebrand F."/>
            <person name="Pallen M.J."/>
        </authorList>
    </citation>
    <scope>NUCLEOTIDE SEQUENCE</scope>
    <source>
        <strain evidence="11">ChiGjej1B1-2707</strain>
    </source>
</reference>
<evidence type="ECO:0000259" key="10">
    <source>
        <dbReference type="SMART" id="SM00481"/>
    </source>
</evidence>
<dbReference type="Pfam" id="PF07733">
    <property type="entry name" value="DNA_pol3_alpha"/>
    <property type="match status" value="1"/>
</dbReference>
<dbReference type="InterPro" id="IPR004805">
    <property type="entry name" value="DnaE2/DnaE/PolC"/>
</dbReference>
<dbReference type="Pfam" id="PF01336">
    <property type="entry name" value="tRNA_anti-codon"/>
    <property type="match status" value="1"/>
</dbReference>
<keyword evidence="6 11" id="KW-0548">Nucleotidyltransferase</keyword>
<dbReference type="GO" id="GO:0006260">
    <property type="term" value="P:DNA replication"/>
    <property type="evidence" value="ECO:0007669"/>
    <property type="project" value="UniProtKB-KW"/>
</dbReference>
<comment type="caution">
    <text evidence="11">The sequence shown here is derived from an EMBL/GenBank/DDBJ whole genome shotgun (WGS) entry which is preliminary data.</text>
</comment>
<dbReference type="InterPro" id="IPR029460">
    <property type="entry name" value="DNAPol_HHH"/>
</dbReference>
<dbReference type="CDD" id="cd12113">
    <property type="entry name" value="PHP_PolIIIA_DnaE3"/>
    <property type="match status" value="1"/>
</dbReference>
<dbReference type="SMART" id="SM00481">
    <property type="entry name" value="POLIIIAc"/>
    <property type="match status" value="1"/>
</dbReference>
<comment type="similarity">
    <text evidence="2">Belongs to the DNA polymerase type-C family. DnaE subfamily.</text>
</comment>
<sequence>MAFVHLHNHTEYSLLDGATHVKDMVRRAAELDMPAVAITDHGVMSGVPELADACAAVKKETGKDVKPIYGCEVYFTDDESLRTDIKPRLYHLLLLAKTNEGYHNLVRLVSESHVGRQLLDEAGKPQRDEQGNEVYTRNFYYKPRTTFSMLQRYGKGIIGSSACIAGIIPKLLDNRQFDEAVTWAKKFASCFEPGDFYIELQNQGIMTDAGFTQTELNAQLTKLANECGLKTIATNDFHYLTQEDARAQDIMLCIGTSSTFDDPNRMRFANDQFYMKTEEEMREALRDFPEACDNTVELAEKCNVELERDSILPRFPLPEGETDESYFRKQIEAGLHRRYGDDIPEEVWERYEHEAGIIIQQGFPAYFLIVQEYINWAKSQGIGVGPGRGSAAGSLVAYAMGITDIEPLQNGLLFERFLSPERVEMPDIDVDFEDERRQEVIDHVREVYGEDHVAGVITFGKLQAKNAVRDAARVLGYPYSVGDKISKLVGDELGITIQQALDGNPDLKKAYDTEEDSKAVIDAALSIEGHVRGEGVHACATIICRDPMSEHVPMKRDTKGGGIITQYDGHYTPDLGLLKMDFLGLRTLGVISRACRNIKDRYGVTIVPDQIPIDDEKAFDLLCGDGSMDGLFQVESALYVSLFARMKPRAFSDVVASIALNRPGPLENGFVDLYVDRRQGKKPVSYYDDRLKPVLEETYGTIVYQEQIMQISMRMSGFSAGKADRLRKAMGKKKIDVMMQLKDDWCNGAVENGFSLDIAQRIWGDAEEFAKYAFNKSHSAAYAVLVMRTAYLKAHYPYEYMAAVLSSYMGNSDRLIKYIASCNHTGIPVLPPDINSSNLEFTPTDEGVRFGLAGVRGVGEKVAEEMIAERNRGGRFKSLHDFVNRVDAKCYNRKTLEALIKAGAFDSTGYTRKQCMYFIEETPLLESASKRQKDRDAGQVSMFDLFADMPDSGFEEDVPDPDGIEWDTRTLLSYEKEILKIYVSGHPLGPYEAAISRMTKFQLGDLAERTKEIPSATFVGLVTGVSTRITKRGTKMANFTLEDTTGHIECVCFKYDDFAEALVDDAIVKVKGKFEHSDRGNQVLAFEVEPLELAGMANAAPQRLTLNLTAGSFSQTSSMKLNRILKAHPGHDGVVLVVRQSDGRTFRAELPLQVDSRNTIMLSELYDLFGAPVWRAS</sequence>
<dbReference type="CDD" id="cd04485">
    <property type="entry name" value="DnaE_OBF"/>
    <property type="match status" value="1"/>
</dbReference>
<dbReference type="AlphaFoldDB" id="A0A9D1A0S4"/>
<dbReference type="EMBL" id="DVGB01000061">
    <property type="protein sequence ID" value="HIR01679.1"/>
    <property type="molecule type" value="Genomic_DNA"/>
</dbReference>
<gene>
    <name evidence="11" type="primary">dnaE</name>
    <name evidence="11" type="ORF">IAA69_05385</name>
</gene>
<keyword evidence="8" id="KW-0239">DNA-directed DNA polymerase</keyword>
<evidence type="ECO:0000256" key="6">
    <source>
        <dbReference type="ARBA" id="ARBA00022695"/>
    </source>
</evidence>
<evidence type="ECO:0000313" key="12">
    <source>
        <dbReference type="Proteomes" id="UP000824261"/>
    </source>
</evidence>
<dbReference type="Proteomes" id="UP000824261">
    <property type="component" value="Unassembled WGS sequence"/>
</dbReference>
<dbReference type="Pfam" id="PF02811">
    <property type="entry name" value="PHP"/>
    <property type="match status" value="1"/>
</dbReference>
<reference evidence="11" key="1">
    <citation type="submission" date="2020-10" db="EMBL/GenBank/DDBJ databases">
        <authorList>
            <person name="Gilroy R."/>
        </authorList>
    </citation>
    <scope>NUCLEOTIDE SEQUENCE</scope>
    <source>
        <strain evidence="11">ChiGjej1B1-2707</strain>
    </source>
</reference>
<dbReference type="NCBIfam" id="NF004226">
    <property type="entry name" value="PRK05673.1"/>
    <property type="match status" value="1"/>
</dbReference>
<dbReference type="InterPro" id="IPR040982">
    <property type="entry name" value="DNA_pol3_finger"/>
</dbReference>
<evidence type="ECO:0000256" key="1">
    <source>
        <dbReference type="ARBA" id="ARBA00004496"/>
    </source>
</evidence>
<evidence type="ECO:0000313" key="11">
    <source>
        <dbReference type="EMBL" id="HIR01679.1"/>
    </source>
</evidence>
<dbReference type="InterPro" id="IPR012340">
    <property type="entry name" value="NA-bd_OB-fold"/>
</dbReference>
<comment type="subcellular location">
    <subcellularLocation>
        <location evidence="1">Cytoplasm</location>
    </subcellularLocation>
</comment>
<name>A0A9D1A0S4_9ACTN</name>
<dbReference type="InterPro" id="IPR003141">
    <property type="entry name" value="Pol/His_phosphatase_N"/>
</dbReference>
<dbReference type="GO" id="GO:0003676">
    <property type="term" value="F:nucleic acid binding"/>
    <property type="evidence" value="ECO:0007669"/>
    <property type="project" value="InterPro"/>
</dbReference>
<dbReference type="InterPro" id="IPR004013">
    <property type="entry name" value="PHP_dom"/>
</dbReference>
<dbReference type="NCBIfam" id="TIGR00594">
    <property type="entry name" value="polc"/>
    <property type="match status" value="1"/>
</dbReference>
<organism evidence="11 12">
    <name type="scientific">Candidatus Aveggerthella stercoripullorum</name>
    <dbReference type="NCBI Taxonomy" id="2840688"/>
    <lineage>
        <taxon>Bacteria</taxon>
        <taxon>Bacillati</taxon>
        <taxon>Actinomycetota</taxon>
        <taxon>Coriobacteriia</taxon>
        <taxon>Eggerthellales</taxon>
        <taxon>Eggerthellaceae</taxon>
        <taxon>Eggerthellaceae incertae sedis</taxon>
        <taxon>Candidatus Aveggerthella</taxon>
    </lineage>
</organism>
<dbReference type="SUPFAM" id="SSF50249">
    <property type="entry name" value="Nucleic acid-binding proteins"/>
    <property type="match status" value="1"/>
</dbReference>
<dbReference type="Pfam" id="PF17657">
    <property type="entry name" value="DNA_pol3_finger"/>
    <property type="match status" value="1"/>
</dbReference>
<protein>
    <recommendedName>
        <fullName evidence="4">DNA polymerase III subunit alpha</fullName>
        <ecNumber evidence="3">2.7.7.7</ecNumber>
    </recommendedName>
</protein>
<dbReference type="InterPro" id="IPR011708">
    <property type="entry name" value="DNA_pol3_alpha_NTPase_dom"/>
</dbReference>
<keyword evidence="5 11" id="KW-0808">Transferase</keyword>
<dbReference type="InterPro" id="IPR041931">
    <property type="entry name" value="DNA_pol3_alpha_thumb_dom"/>
</dbReference>
<feature type="domain" description="Polymerase/histidinol phosphatase N-terminal" evidence="10">
    <location>
        <begin position="4"/>
        <end position="77"/>
    </location>
</feature>
<evidence type="ECO:0000256" key="8">
    <source>
        <dbReference type="ARBA" id="ARBA00022932"/>
    </source>
</evidence>
<dbReference type="EC" id="2.7.7.7" evidence="3"/>
<dbReference type="Gene3D" id="3.20.20.140">
    <property type="entry name" value="Metal-dependent hydrolases"/>
    <property type="match status" value="1"/>
</dbReference>